<evidence type="ECO:0008006" key="9">
    <source>
        <dbReference type="Google" id="ProtNLM"/>
    </source>
</evidence>
<gene>
    <name evidence="7" type="ORF">LITE_LOCUS37579</name>
</gene>
<keyword evidence="3 6" id="KW-0812">Transmembrane</keyword>
<comment type="caution">
    <text evidence="7">The sequence shown here is derived from an EMBL/GenBank/DDBJ whole genome shotgun (WGS) entry which is preliminary data.</text>
</comment>
<dbReference type="PANTHER" id="PTHR12428">
    <property type="entry name" value="OXA1"/>
    <property type="match status" value="1"/>
</dbReference>
<name>A0AAV0P9V6_9ROSI</name>
<evidence type="ECO:0000256" key="5">
    <source>
        <dbReference type="ARBA" id="ARBA00023136"/>
    </source>
</evidence>
<feature type="transmembrane region" description="Helical" evidence="6">
    <location>
        <begin position="28"/>
        <end position="48"/>
    </location>
</feature>
<dbReference type="Proteomes" id="UP001154282">
    <property type="component" value="Unassembled WGS sequence"/>
</dbReference>
<feature type="transmembrane region" description="Helical" evidence="6">
    <location>
        <begin position="69"/>
        <end position="94"/>
    </location>
</feature>
<evidence type="ECO:0000256" key="1">
    <source>
        <dbReference type="ARBA" id="ARBA00004141"/>
    </source>
</evidence>
<dbReference type="Gene3D" id="1.25.40.10">
    <property type="entry name" value="Tetratricopeptide repeat domain"/>
    <property type="match status" value="1"/>
</dbReference>
<dbReference type="AlphaFoldDB" id="A0AAV0P9V6"/>
<dbReference type="PANTHER" id="PTHR12428:SF65">
    <property type="entry name" value="CYTOCHROME C OXIDASE ASSEMBLY PROTEIN COX18, MITOCHONDRIAL"/>
    <property type="match status" value="1"/>
</dbReference>
<dbReference type="GO" id="GO:0032977">
    <property type="term" value="F:membrane insertase activity"/>
    <property type="evidence" value="ECO:0007669"/>
    <property type="project" value="InterPro"/>
</dbReference>
<protein>
    <recommendedName>
        <fullName evidence="9">ALBINO3-like protein 2, chloroplastic</fullName>
    </recommendedName>
</protein>
<dbReference type="GO" id="GO:0005743">
    <property type="term" value="C:mitochondrial inner membrane"/>
    <property type="evidence" value="ECO:0007669"/>
    <property type="project" value="TreeGrafter"/>
</dbReference>
<dbReference type="GO" id="GO:0032979">
    <property type="term" value="P:protein insertion into mitochondrial inner membrane from matrix"/>
    <property type="evidence" value="ECO:0007669"/>
    <property type="project" value="TreeGrafter"/>
</dbReference>
<dbReference type="EMBL" id="CAMGYJ010000008">
    <property type="protein sequence ID" value="CAI0467799.1"/>
    <property type="molecule type" value="Genomic_DNA"/>
</dbReference>
<dbReference type="InterPro" id="IPR001708">
    <property type="entry name" value="YidC/ALB3/OXA1/COX18"/>
</dbReference>
<evidence type="ECO:0000313" key="7">
    <source>
        <dbReference type="EMBL" id="CAI0467799.1"/>
    </source>
</evidence>
<keyword evidence="5 6" id="KW-0472">Membrane</keyword>
<reference evidence="7" key="1">
    <citation type="submission" date="2022-08" db="EMBL/GenBank/DDBJ databases">
        <authorList>
            <person name="Gutierrez-Valencia J."/>
        </authorList>
    </citation>
    <scope>NUCLEOTIDE SEQUENCE</scope>
</reference>
<comment type="subcellular location">
    <subcellularLocation>
        <location evidence="1">Membrane</location>
        <topology evidence="1">Multi-pass membrane protein</topology>
    </subcellularLocation>
</comment>
<sequence>MSLDHHPGFECGGALWFQNLTEFSHGPFGSIFPILISGLHFLNVQLAFDNSSLQKMSGTLGLLAKYYKHYLDFLVLPLLYIGYCIPQGSLVYWVTNSSLSAVQHFILRSPKARAQLGLPQKESPATAANSTVVAAPETPSLEPPMWQKVIPANLSPVELLAISVKLISGGHTGRAIPLLREALVKDPDYIRALAVLGQTLLQKGEYAEAAQHLERVISKILATGIPTEGEEVDIFILASQWAGIANIEQGKHAEGLVHLERVASMKEPMEPKSKVHYFDGLIILASALYDKGSKAEALTYARLAAAYNPAKYKKFLEMCENKEDNFVIDLVSSRRRDY</sequence>
<accession>A0AAV0P9V6</accession>
<dbReference type="SUPFAM" id="SSF48452">
    <property type="entry name" value="TPR-like"/>
    <property type="match status" value="1"/>
</dbReference>
<evidence type="ECO:0000313" key="8">
    <source>
        <dbReference type="Proteomes" id="UP001154282"/>
    </source>
</evidence>
<comment type="similarity">
    <text evidence="2">Belongs to the OXA1/ALB3/YidC (TC 2.A.9.2) family.</text>
</comment>
<proteinExistence type="inferred from homology"/>
<evidence type="ECO:0000256" key="2">
    <source>
        <dbReference type="ARBA" id="ARBA00010583"/>
    </source>
</evidence>
<evidence type="ECO:0000256" key="6">
    <source>
        <dbReference type="SAM" id="Phobius"/>
    </source>
</evidence>
<organism evidence="7 8">
    <name type="scientific">Linum tenue</name>
    <dbReference type="NCBI Taxonomy" id="586396"/>
    <lineage>
        <taxon>Eukaryota</taxon>
        <taxon>Viridiplantae</taxon>
        <taxon>Streptophyta</taxon>
        <taxon>Embryophyta</taxon>
        <taxon>Tracheophyta</taxon>
        <taxon>Spermatophyta</taxon>
        <taxon>Magnoliopsida</taxon>
        <taxon>eudicotyledons</taxon>
        <taxon>Gunneridae</taxon>
        <taxon>Pentapetalae</taxon>
        <taxon>rosids</taxon>
        <taxon>fabids</taxon>
        <taxon>Malpighiales</taxon>
        <taxon>Linaceae</taxon>
        <taxon>Linum</taxon>
    </lineage>
</organism>
<dbReference type="InterPro" id="IPR011990">
    <property type="entry name" value="TPR-like_helical_dom_sf"/>
</dbReference>
<evidence type="ECO:0000256" key="3">
    <source>
        <dbReference type="ARBA" id="ARBA00022692"/>
    </source>
</evidence>
<keyword evidence="4 6" id="KW-1133">Transmembrane helix</keyword>
<keyword evidence="8" id="KW-1185">Reference proteome</keyword>
<dbReference type="Pfam" id="PF14559">
    <property type="entry name" value="TPR_19"/>
    <property type="match status" value="1"/>
</dbReference>
<evidence type="ECO:0000256" key="4">
    <source>
        <dbReference type="ARBA" id="ARBA00022989"/>
    </source>
</evidence>